<name>A0A1X1ETQ1_PANCY</name>
<dbReference type="RefSeq" id="WP_084873819.1">
    <property type="nucleotide sequence ID" value="NZ_JAGGMY010000001.1"/>
</dbReference>
<dbReference type="AlphaFoldDB" id="A0A1X1ETQ1"/>
<dbReference type="PIRSF" id="PIRSF039032">
    <property type="entry name" value="HigB-2"/>
    <property type="match status" value="1"/>
</dbReference>
<evidence type="ECO:0000313" key="1">
    <source>
        <dbReference type="EMBL" id="ORM93165.1"/>
    </source>
</evidence>
<organism evidence="1 2">
    <name type="scientific">Pantoea cypripedii</name>
    <name type="common">Pectobacterium cypripedii</name>
    <name type="synonym">Erwinia cypripedii</name>
    <dbReference type="NCBI Taxonomy" id="55209"/>
    <lineage>
        <taxon>Bacteria</taxon>
        <taxon>Pseudomonadati</taxon>
        <taxon>Pseudomonadota</taxon>
        <taxon>Gammaproteobacteria</taxon>
        <taxon>Enterobacterales</taxon>
        <taxon>Erwiniaceae</taxon>
        <taxon>Pantoea</taxon>
    </lineage>
</organism>
<dbReference type="Proteomes" id="UP000193749">
    <property type="component" value="Unassembled WGS sequence"/>
</dbReference>
<sequence>MLFIETPIFTEDVKDLLTDDEYAAFQQFMADNPDWGDVIPHTGGLRKVRWSAKSKGKRSGVRVIYFHKVSDSHIRLLLIYKKGVQDDLSVDEKRQLRAFNEGW</sequence>
<comment type="caution">
    <text evidence="1">The sequence shown here is derived from an EMBL/GenBank/DDBJ whole genome shotgun (WGS) entry which is preliminary data.</text>
</comment>
<accession>A0A1X1ETQ1</accession>
<dbReference type="STRING" id="55209.HA50_07335"/>
<dbReference type="EMBL" id="MLJI01000001">
    <property type="protein sequence ID" value="ORM93165.1"/>
    <property type="molecule type" value="Genomic_DNA"/>
</dbReference>
<gene>
    <name evidence="1" type="ORF">HA50_07335</name>
</gene>
<dbReference type="InterPro" id="IPR009387">
    <property type="entry name" value="HigB-2"/>
</dbReference>
<dbReference type="OrthoDB" id="197283at2"/>
<keyword evidence="2" id="KW-1185">Reference proteome</keyword>
<protein>
    <submittedName>
        <fullName evidence="1">Toxin HigB-2</fullName>
    </submittedName>
</protein>
<evidence type="ECO:0000313" key="2">
    <source>
        <dbReference type="Proteomes" id="UP000193749"/>
    </source>
</evidence>
<reference evidence="1 2" key="1">
    <citation type="journal article" date="2017" name="Antonie Van Leeuwenhoek">
        <title>Phylogenomic resolution of the bacterial genus Pantoea and its relationship with Erwinia and Tatumella.</title>
        <authorList>
            <person name="Palmer M."/>
            <person name="Steenkamp E.T."/>
            <person name="Coetzee M.P."/>
            <person name="Chan W.Y."/>
            <person name="van Zyl E."/>
            <person name="De Maayer P."/>
            <person name="Coutinho T.A."/>
            <person name="Blom J."/>
            <person name="Smits T.H."/>
            <person name="Duffy B."/>
            <person name="Venter S.N."/>
        </authorList>
    </citation>
    <scope>NUCLEOTIDE SEQUENCE [LARGE SCALE GENOMIC DNA]</scope>
    <source>
        <strain evidence="1 2">LMG 2657</strain>
    </source>
</reference>
<proteinExistence type="predicted"/>